<dbReference type="GO" id="GO:0000977">
    <property type="term" value="F:RNA polymerase II transcription regulatory region sequence-specific DNA binding"/>
    <property type="evidence" value="ECO:0007669"/>
    <property type="project" value="TreeGrafter"/>
</dbReference>
<organism evidence="9 10">
    <name type="scientific">Dinothrombium tinctorium</name>
    <dbReference type="NCBI Taxonomy" id="1965070"/>
    <lineage>
        <taxon>Eukaryota</taxon>
        <taxon>Metazoa</taxon>
        <taxon>Ecdysozoa</taxon>
        <taxon>Arthropoda</taxon>
        <taxon>Chelicerata</taxon>
        <taxon>Arachnida</taxon>
        <taxon>Acari</taxon>
        <taxon>Acariformes</taxon>
        <taxon>Trombidiformes</taxon>
        <taxon>Prostigmata</taxon>
        <taxon>Anystina</taxon>
        <taxon>Parasitengona</taxon>
        <taxon>Trombidioidea</taxon>
        <taxon>Trombidiidae</taxon>
        <taxon>Dinothrombium</taxon>
    </lineage>
</organism>
<reference evidence="9 10" key="1">
    <citation type="journal article" date="2018" name="Gigascience">
        <title>Genomes of trombidid mites reveal novel predicted allergens and laterally-transferred genes associated with secondary metabolism.</title>
        <authorList>
            <person name="Dong X."/>
            <person name="Chaisiri K."/>
            <person name="Xia D."/>
            <person name="Armstrong S.D."/>
            <person name="Fang Y."/>
            <person name="Donnelly M.J."/>
            <person name="Kadowaki T."/>
            <person name="McGarry J.W."/>
            <person name="Darby A.C."/>
            <person name="Makepeace B.L."/>
        </authorList>
    </citation>
    <scope>NUCLEOTIDE SEQUENCE [LARGE SCALE GENOMIC DNA]</scope>
    <source>
        <strain evidence="9">UoL-WK</strain>
    </source>
</reference>
<dbReference type="SMART" id="SM00389">
    <property type="entry name" value="HOX"/>
    <property type="match status" value="1"/>
</dbReference>
<dbReference type="FunFam" id="1.10.10.60:FF:000252">
    <property type="entry name" value="Retinal homeobox protein Rx-B"/>
    <property type="match status" value="1"/>
</dbReference>
<feature type="compositionally biased region" description="Polar residues" evidence="7">
    <location>
        <begin position="335"/>
        <end position="345"/>
    </location>
</feature>
<evidence type="ECO:0000256" key="3">
    <source>
        <dbReference type="ARBA" id="ARBA00023155"/>
    </source>
</evidence>
<dbReference type="STRING" id="1965070.A0A3S3PCU3"/>
<dbReference type="PROSITE" id="PS00027">
    <property type="entry name" value="HOMEOBOX_1"/>
    <property type="match status" value="1"/>
</dbReference>
<evidence type="ECO:0000256" key="1">
    <source>
        <dbReference type="ARBA" id="ARBA00004123"/>
    </source>
</evidence>
<accession>A0A3S3PCU3</accession>
<dbReference type="CDD" id="cd00086">
    <property type="entry name" value="homeodomain"/>
    <property type="match status" value="1"/>
</dbReference>
<dbReference type="InterPro" id="IPR001356">
    <property type="entry name" value="HD"/>
</dbReference>
<feature type="compositionally biased region" description="Low complexity" evidence="7">
    <location>
        <begin position="346"/>
        <end position="357"/>
    </location>
</feature>
<comment type="caution">
    <text evidence="9">The sequence shown here is derived from an EMBL/GenBank/DDBJ whole genome shotgun (WGS) entry which is preliminary data.</text>
</comment>
<evidence type="ECO:0000256" key="4">
    <source>
        <dbReference type="ARBA" id="ARBA00023242"/>
    </source>
</evidence>
<evidence type="ECO:0000256" key="2">
    <source>
        <dbReference type="ARBA" id="ARBA00023125"/>
    </source>
</evidence>
<evidence type="ECO:0000256" key="5">
    <source>
        <dbReference type="PROSITE-ProRule" id="PRU00108"/>
    </source>
</evidence>
<evidence type="ECO:0000256" key="7">
    <source>
        <dbReference type="SAM" id="MobiDB-lite"/>
    </source>
</evidence>
<dbReference type="AlphaFoldDB" id="A0A3S3PCU3"/>
<dbReference type="InterPro" id="IPR050649">
    <property type="entry name" value="Paired_Homeobox_TFs"/>
</dbReference>
<protein>
    <submittedName>
        <fullName evidence="9">Homeobox protein ceh-8-like isoform X1</fullName>
    </submittedName>
</protein>
<dbReference type="OrthoDB" id="6159439at2759"/>
<gene>
    <name evidence="9" type="ORF">B4U79_02247</name>
</gene>
<keyword evidence="3 5" id="KW-0371">Homeobox</keyword>
<keyword evidence="2 5" id="KW-0238">DNA-binding</keyword>
<dbReference type="Gene3D" id="1.10.10.60">
    <property type="entry name" value="Homeodomain-like"/>
    <property type="match status" value="1"/>
</dbReference>
<dbReference type="SUPFAM" id="SSF46689">
    <property type="entry name" value="Homeodomain-like"/>
    <property type="match status" value="1"/>
</dbReference>
<dbReference type="Proteomes" id="UP000285301">
    <property type="component" value="Unassembled WGS sequence"/>
</dbReference>
<proteinExistence type="predicted"/>
<feature type="region of interest" description="Disordered" evidence="7">
    <location>
        <begin position="1"/>
        <end position="29"/>
    </location>
</feature>
<keyword evidence="4 5" id="KW-0539">Nucleus</keyword>
<dbReference type="EMBL" id="NCKU01001236">
    <property type="protein sequence ID" value="RWS12661.1"/>
    <property type="molecule type" value="Genomic_DNA"/>
</dbReference>
<dbReference type="GO" id="GO:0000981">
    <property type="term" value="F:DNA-binding transcription factor activity, RNA polymerase II-specific"/>
    <property type="evidence" value="ECO:0007669"/>
    <property type="project" value="InterPro"/>
</dbReference>
<name>A0A3S3PCU3_9ACAR</name>
<dbReference type="InterPro" id="IPR009057">
    <property type="entry name" value="Homeodomain-like_sf"/>
</dbReference>
<keyword evidence="10" id="KW-1185">Reference proteome</keyword>
<feature type="DNA-binding region" description="Homeobox" evidence="5">
    <location>
        <begin position="125"/>
        <end position="184"/>
    </location>
</feature>
<dbReference type="InterPro" id="IPR017970">
    <property type="entry name" value="Homeobox_CS"/>
</dbReference>
<evidence type="ECO:0000313" key="10">
    <source>
        <dbReference type="Proteomes" id="UP000285301"/>
    </source>
</evidence>
<dbReference type="PANTHER" id="PTHR24329">
    <property type="entry name" value="HOMEOBOX PROTEIN ARISTALESS"/>
    <property type="match status" value="1"/>
</dbReference>
<evidence type="ECO:0000313" key="9">
    <source>
        <dbReference type="EMBL" id="RWS12661.1"/>
    </source>
</evidence>
<feature type="domain" description="Homeobox" evidence="8">
    <location>
        <begin position="123"/>
        <end position="183"/>
    </location>
</feature>
<evidence type="ECO:0000256" key="6">
    <source>
        <dbReference type="RuleBase" id="RU000682"/>
    </source>
</evidence>
<dbReference type="PROSITE" id="PS50071">
    <property type="entry name" value="HOMEOBOX_2"/>
    <property type="match status" value="1"/>
</dbReference>
<dbReference type="PANTHER" id="PTHR24329:SF543">
    <property type="entry name" value="FI01017P-RELATED"/>
    <property type="match status" value="1"/>
</dbReference>
<feature type="compositionally biased region" description="Polar residues" evidence="7">
    <location>
        <begin position="98"/>
        <end position="107"/>
    </location>
</feature>
<feature type="compositionally biased region" description="Low complexity" evidence="7">
    <location>
        <begin position="108"/>
        <end position="122"/>
    </location>
</feature>
<comment type="subcellular location">
    <subcellularLocation>
        <location evidence="1 5 6">Nucleus</location>
    </subcellularLocation>
</comment>
<sequence>MLRENDIMLGLSHQNQTQPQSNQELSSSGSPAYYTNAVTTSGSFYTPNISSTLPSLSTQILQRQDSITTLPNVNNFYSREQTFLTMTDGSKLKRPIESTKSQPTNAQGSNGNNGSKVTNNNSSKKKKTRTTFTGYQLEELEKAFQRAPYPDVFAREELALRLNLSESRVQVWFQNRRAKWRKREPPRKSFLHTTLAASSNLSSLSKSLANQSMAANASPSVATTIGIQQPLQASQYTTHTQSQSFVPHSFDPSWSFQNYDFGSIHTSPVSSYATNISNGNFNSFCTAPIIQSYESTPSLITTSRYLSPIYDENIAQEPVLPKTEQIEKANDEIDTNSNLNETQRVSKSSKQSEESTSPLPSIDFFS</sequence>
<feature type="region of interest" description="Disordered" evidence="7">
    <location>
        <begin position="317"/>
        <end position="366"/>
    </location>
</feature>
<feature type="region of interest" description="Disordered" evidence="7">
    <location>
        <begin position="88"/>
        <end position="129"/>
    </location>
</feature>
<dbReference type="GO" id="GO:0005634">
    <property type="term" value="C:nucleus"/>
    <property type="evidence" value="ECO:0007669"/>
    <property type="project" value="UniProtKB-SubCell"/>
</dbReference>
<feature type="compositionally biased region" description="Polar residues" evidence="7">
    <location>
        <begin position="12"/>
        <end position="29"/>
    </location>
</feature>
<dbReference type="Pfam" id="PF00046">
    <property type="entry name" value="Homeodomain"/>
    <property type="match status" value="1"/>
</dbReference>
<evidence type="ECO:0000259" key="8">
    <source>
        <dbReference type="PROSITE" id="PS50071"/>
    </source>
</evidence>